<dbReference type="InterPro" id="IPR015590">
    <property type="entry name" value="Aldehyde_DH_dom"/>
</dbReference>
<dbReference type="PANTHER" id="PTHR11699">
    <property type="entry name" value="ALDEHYDE DEHYDROGENASE-RELATED"/>
    <property type="match status" value="1"/>
</dbReference>
<feature type="domain" description="Aldehyde dehydrogenase" evidence="3">
    <location>
        <begin position="27"/>
        <end position="204"/>
    </location>
</feature>
<dbReference type="Pfam" id="PF00171">
    <property type="entry name" value="Aldedh"/>
    <property type="match status" value="1"/>
</dbReference>
<proteinExistence type="predicted"/>
<dbReference type="InterPro" id="IPR016161">
    <property type="entry name" value="Ald_DH/histidinol_DH"/>
</dbReference>
<dbReference type="SUPFAM" id="SSF53720">
    <property type="entry name" value="ALDH-like"/>
    <property type="match status" value="1"/>
</dbReference>
<dbReference type="Proteomes" id="UP001239909">
    <property type="component" value="Unassembled WGS sequence"/>
</dbReference>
<accession>A0ABQ6LRS2</accession>
<dbReference type="EMBL" id="BSYI01000038">
    <property type="protein sequence ID" value="GMG84533.1"/>
    <property type="molecule type" value="Genomic_DNA"/>
</dbReference>
<dbReference type="RefSeq" id="WP_285673584.1">
    <property type="nucleotide sequence ID" value="NZ_BSYI01000038.1"/>
</dbReference>
<keyword evidence="1" id="KW-0560">Oxidoreductase</keyword>
<evidence type="ECO:0000313" key="5">
    <source>
        <dbReference type="Proteomes" id="UP001239909"/>
    </source>
</evidence>
<sequence>MKKLDVEAIEGTRLPIDIAGAYRNSAGTPVPGHDPATGAPWTEIPDCTAGEVGTARSAMDDPAWRNLSQSTRGASLLRFADIVEANTGRLARIETRDNGRILREMRALMRSLPVALRQCAGMADRVEGSTIPLGKPDMPTLTPREPIAVIAVSIRWNSPLQMMMRALAPCLAPCLAAGNAVGVKPSELASAATIGLAELMGEAVFRRLCTRIESGAPVRDVVDVTGLFLFASEALFETLRTEIADPSALDPAHVHDKGIGATVWSCNIAFNTEVTGGAKPQAWADVFDTRTFPGKRALRDRAHPMMGNALLADRVARRICARSTSPVPSRSPIPSRRT</sequence>
<comment type="caution">
    <text evidence="4">The sequence shown here is derived from an EMBL/GenBank/DDBJ whole genome shotgun (WGS) entry which is preliminary data.</text>
</comment>
<evidence type="ECO:0000259" key="3">
    <source>
        <dbReference type="Pfam" id="PF00171"/>
    </source>
</evidence>
<dbReference type="Gene3D" id="3.40.190.10">
    <property type="entry name" value="Periplasmic binding protein-like II"/>
    <property type="match status" value="1"/>
</dbReference>
<gene>
    <name evidence="4" type="ORF">LNKW23_37490</name>
</gene>
<protein>
    <recommendedName>
        <fullName evidence="3">Aldehyde dehydrogenase domain-containing protein</fullName>
    </recommendedName>
</protein>
<evidence type="ECO:0000313" key="4">
    <source>
        <dbReference type="EMBL" id="GMG84533.1"/>
    </source>
</evidence>
<keyword evidence="5" id="KW-1185">Reference proteome</keyword>
<dbReference type="InterPro" id="IPR016162">
    <property type="entry name" value="Ald_DH_N"/>
</dbReference>
<dbReference type="Gene3D" id="3.40.605.10">
    <property type="entry name" value="Aldehyde Dehydrogenase, Chain A, domain 1"/>
    <property type="match status" value="1"/>
</dbReference>
<evidence type="ECO:0000256" key="1">
    <source>
        <dbReference type="ARBA" id="ARBA00023002"/>
    </source>
</evidence>
<feature type="region of interest" description="Disordered" evidence="2">
    <location>
        <begin position="23"/>
        <end position="43"/>
    </location>
</feature>
<name>A0ABQ6LRS2_9RHOB</name>
<reference evidence="4 5" key="1">
    <citation type="submission" date="2023-04" db="EMBL/GenBank/DDBJ databases">
        <title>Marinoamorphus aggregata gen. nov., sp. Nov., isolate from tissue of brittle star Ophioplocus japonicus.</title>
        <authorList>
            <person name="Kawano K."/>
            <person name="Sawayama S."/>
            <person name="Nakagawa S."/>
        </authorList>
    </citation>
    <scope>NUCLEOTIDE SEQUENCE [LARGE SCALE GENOMIC DNA]</scope>
    <source>
        <strain evidence="4 5">NKW23</strain>
    </source>
</reference>
<dbReference type="SUPFAM" id="SSF53850">
    <property type="entry name" value="Periplasmic binding protein-like II"/>
    <property type="match status" value="1"/>
</dbReference>
<organism evidence="4 5">
    <name type="scientific">Paralimibaculum aggregatum</name>
    <dbReference type="NCBI Taxonomy" id="3036245"/>
    <lineage>
        <taxon>Bacteria</taxon>
        <taxon>Pseudomonadati</taxon>
        <taxon>Pseudomonadota</taxon>
        <taxon>Alphaproteobacteria</taxon>
        <taxon>Rhodobacterales</taxon>
        <taxon>Paracoccaceae</taxon>
        <taxon>Paralimibaculum</taxon>
    </lineage>
</organism>
<evidence type="ECO:0000256" key="2">
    <source>
        <dbReference type="SAM" id="MobiDB-lite"/>
    </source>
</evidence>